<protein>
    <submittedName>
        <fullName evidence="9">Putative drug exporter of the RND superfamily</fullName>
    </submittedName>
</protein>
<keyword evidence="3" id="KW-1003">Cell membrane</keyword>
<keyword evidence="6 7" id="KW-0472">Membrane</keyword>
<evidence type="ECO:0000259" key="8">
    <source>
        <dbReference type="PROSITE" id="PS50156"/>
    </source>
</evidence>
<dbReference type="PANTHER" id="PTHR33406">
    <property type="entry name" value="MEMBRANE PROTEIN MJ1562-RELATED"/>
    <property type="match status" value="1"/>
</dbReference>
<evidence type="ECO:0000256" key="1">
    <source>
        <dbReference type="ARBA" id="ARBA00004651"/>
    </source>
</evidence>
<dbReference type="InterPro" id="IPR050545">
    <property type="entry name" value="Mycobact_MmpL"/>
</dbReference>
<evidence type="ECO:0000256" key="4">
    <source>
        <dbReference type="ARBA" id="ARBA00022692"/>
    </source>
</evidence>
<evidence type="ECO:0000313" key="9">
    <source>
        <dbReference type="EMBL" id="SDS31438.1"/>
    </source>
</evidence>
<keyword evidence="4 7" id="KW-0812">Transmembrane</keyword>
<feature type="transmembrane region" description="Helical" evidence="7">
    <location>
        <begin position="645"/>
        <end position="664"/>
    </location>
</feature>
<dbReference type="SUPFAM" id="SSF82866">
    <property type="entry name" value="Multidrug efflux transporter AcrB transmembrane domain"/>
    <property type="match status" value="2"/>
</dbReference>
<evidence type="ECO:0000256" key="6">
    <source>
        <dbReference type="ARBA" id="ARBA00023136"/>
    </source>
</evidence>
<dbReference type="Proteomes" id="UP000198688">
    <property type="component" value="Chromosome I"/>
</dbReference>
<keyword evidence="5 7" id="KW-1133">Transmembrane helix</keyword>
<dbReference type="PANTHER" id="PTHR33406:SF11">
    <property type="entry name" value="MEMBRANE PROTEIN SCO6666-RELATED"/>
    <property type="match status" value="1"/>
</dbReference>
<evidence type="ECO:0000256" key="3">
    <source>
        <dbReference type="ARBA" id="ARBA00022475"/>
    </source>
</evidence>
<feature type="transmembrane region" description="Helical" evidence="7">
    <location>
        <begin position="184"/>
        <end position="208"/>
    </location>
</feature>
<feature type="transmembrane region" description="Helical" evidence="7">
    <location>
        <begin position="352"/>
        <end position="372"/>
    </location>
</feature>
<name>A0A1H1R6S7_9ACTN</name>
<evidence type="ECO:0000313" key="10">
    <source>
        <dbReference type="Proteomes" id="UP000198688"/>
    </source>
</evidence>
<organism evidence="9 10">
    <name type="scientific">Actinoplanes derwentensis</name>
    <dbReference type="NCBI Taxonomy" id="113562"/>
    <lineage>
        <taxon>Bacteria</taxon>
        <taxon>Bacillati</taxon>
        <taxon>Actinomycetota</taxon>
        <taxon>Actinomycetes</taxon>
        <taxon>Micromonosporales</taxon>
        <taxon>Micromonosporaceae</taxon>
        <taxon>Actinoplanes</taxon>
    </lineage>
</organism>
<dbReference type="OrthoDB" id="7051771at2"/>
<sequence>MSALAHWCTSRRKAVLWIWIVGLLALAGLAGVKGTAFSDAVELPDSESSTAYAILGEGGDGESATSGTIVWKTTGTAVDAASVRTTVTAMLAEIKAMPGVQAVSEGQTNKAANTAYARVVLTADADATAVADAARGYDKDGLDVEGGGTAFSEQPEPSHGTEAIGVLAALIILLLMFRSMWAAVLPILTGLVGVGASLLVVVLGAHVVDLSATSLTMGALIGLGVGIDYALFIVNRYRKALLAGATVRESVATAVNTSGRAVVFAGITVIVALLGMFVVDLSILTGMAQAAAVSVLFTVLTALTLLPALLAMLGTRVLSRRQRAAIAEGHLPATHRPRLAGRWAALIDRSPVLAAAGALLVIGTLAAPVLSLRVGDSDASSDPAGTATRAYYDMMTPAFGAGYDATLLLVARTPDAASATAFQRLVKDLPAVANVAAVSAAPAETGATVMLATVVPGTSAQTEQTADLVQQLRDDVIPGAETGSNLQVYVGGTTATSIDLSDALLGKLPLYLGLVALLGFLLLAIAFRSIVVPLMGALTNLATLLVGLGAITAIFQFGWGTELLGVGGAAPIMYFVPVIIVGVMFGLSMDYQVFLVSRMHEEHAHTHDNRHSIRTGLAETAQVIGAAAGIMLFVFASFGFTPQRIVSAIGIGLGIAVLIDAFVVRLTLIPALMRLVGDRNWWYPRWADKLTPNLSVEGPAQPVAAEPVPAAPEPVGTRF</sequence>
<dbReference type="InterPro" id="IPR004869">
    <property type="entry name" value="MMPL_dom"/>
</dbReference>
<feature type="transmembrane region" description="Helical" evidence="7">
    <location>
        <begin position="510"/>
        <end position="531"/>
    </location>
</feature>
<dbReference type="GO" id="GO:0005886">
    <property type="term" value="C:plasma membrane"/>
    <property type="evidence" value="ECO:0007669"/>
    <property type="project" value="UniProtKB-SubCell"/>
</dbReference>
<keyword evidence="10" id="KW-1185">Reference proteome</keyword>
<evidence type="ECO:0000256" key="2">
    <source>
        <dbReference type="ARBA" id="ARBA00010157"/>
    </source>
</evidence>
<accession>A0A1H1R6S7</accession>
<feature type="transmembrane region" description="Helical" evidence="7">
    <location>
        <begin position="538"/>
        <end position="559"/>
    </location>
</feature>
<feature type="transmembrane region" description="Helical" evidence="7">
    <location>
        <begin position="214"/>
        <end position="234"/>
    </location>
</feature>
<feature type="transmembrane region" description="Helical" evidence="7">
    <location>
        <begin position="261"/>
        <end position="284"/>
    </location>
</feature>
<dbReference type="PROSITE" id="PS50156">
    <property type="entry name" value="SSD"/>
    <property type="match status" value="1"/>
</dbReference>
<comment type="similarity">
    <text evidence="2">Belongs to the resistance-nodulation-cell division (RND) (TC 2.A.6) family. MmpL subfamily.</text>
</comment>
<reference evidence="9 10" key="1">
    <citation type="submission" date="2016-10" db="EMBL/GenBank/DDBJ databases">
        <authorList>
            <person name="de Groot N.N."/>
        </authorList>
    </citation>
    <scope>NUCLEOTIDE SEQUENCE [LARGE SCALE GENOMIC DNA]</scope>
    <source>
        <strain evidence="9 10">DSM 43941</strain>
    </source>
</reference>
<gene>
    <name evidence="9" type="ORF">SAMN04489716_0512</name>
</gene>
<dbReference type="AlphaFoldDB" id="A0A1H1R6S7"/>
<feature type="transmembrane region" description="Helical" evidence="7">
    <location>
        <begin position="290"/>
        <end position="313"/>
    </location>
</feature>
<dbReference type="Pfam" id="PF03176">
    <property type="entry name" value="MMPL"/>
    <property type="match status" value="2"/>
</dbReference>
<dbReference type="STRING" id="113562.SAMN04489716_0512"/>
<evidence type="ECO:0000256" key="7">
    <source>
        <dbReference type="SAM" id="Phobius"/>
    </source>
</evidence>
<feature type="domain" description="SSD" evidence="8">
    <location>
        <begin position="220"/>
        <end position="312"/>
    </location>
</feature>
<feature type="transmembrane region" description="Helical" evidence="7">
    <location>
        <begin position="617"/>
        <end position="639"/>
    </location>
</feature>
<dbReference type="RefSeq" id="WP_092541230.1">
    <property type="nucleotide sequence ID" value="NZ_BOMJ01000052.1"/>
</dbReference>
<dbReference type="Gene3D" id="1.20.1640.10">
    <property type="entry name" value="Multidrug efflux transporter AcrB transmembrane domain"/>
    <property type="match status" value="2"/>
</dbReference>
<proteinExistence type="inferred from homology"/>
<comment type="subcellular location">
    <subcellularLocation>
        <location evidence="1">Cell membrane</location>
        <topology evidence="1">Multi-pass membrane protein</topology>
    </subcellularLocation>
</comment>
<dbReference type="EMBL" id="LT629758">
    <property type="protein sequence ID" value="SDS31438.1"/>
    <property type="molecule type" value="Genomic_DNA"/>
</dbReference>
<feature type="transmembrane region" description="Helical" evidence="7">
    <location>
        <begin position="571"/>
        <end position="596"/>
    </location>
</feature>
<evidence type="ECO:0000256" key="5">
    <source>
        <dbReference type="ARBA" id="ARBA00022989"/>
    </source>
</evidence>
<dbReference type="InterPro" id="IPR000731">
    <property type="entry name" value="SSD"/>
</dbReference>